<organism evidence="2 3">
    <name type="scientific">Cupriavidus neocaledonicus</name>
    <dbReference type="NCBI Taxonomy" id="1040979"/>
    <lineage>
        <taxon>Bacteria</taxon>
        <taxon>Pseudomonadati</taxon>
        <taxon>Pseudomonadota</taxon>
        <taxon>Betaproteobacteria</taxon>
        <taxon>Burkholderiales</taxon>
        <taxon>Burkholderiaceae</taxon>
        <taxon>Cupriavidus</taxon>
    </lineage>
</organism>
<dbReference type="Proteomes" id="UP000256710">
    <property type="component" value="Unassembled WGS sequence"/>
</dbReference>
<gene>
    <name evidence="1" type="ORF">CBM2605_B10206</name>
    <name evidence="2" type="ORF">CBM2607_MP21823</name>
</gene>
<keyword evidence="4" id="KW-1185">Reference proteome</keyword>
<geneLocation type="plasmid" evidence="2">
    <name>II</name>
</geneLocation>
<name>A0A375HSL3_9BURK</name>
<evidence type="ECO:0000313" key="1">
    <source>
        <dbReference type="EMBL" id="SOZ37989.1"/>
    </source>
</evidence>
<sequence length="69" mass="7137">MCVCGSRPSWPVSCLLDAQCGLVVPRTVAQVTAAMPARRRLAAALNRHCNQRCAANTGPTGSGSACYCG</sequence>
<evidence type="ECO:0000313" key="3">
    <source>
        <dbReference type="Proteomes" id="UP000255168"/>
    </source>
</evidence>
<evidence type="ECO:0000313" key="4">
    <source>
        <dbReference type="Proteomes" id="UP000256710"/>
    </source>
</evidence>
<accession>A0A375HSL3</accession>
<proteinExistence type="predicted"/>
<evidence type="ECO:0000313" key="2">
    <source>
        <dbReference type="EMBL" id="SPD61159.1"/>
    </source>
</evidence>
<dbReference type="AlphaFoldDB" id="A0A375HSL3"/>
<dbReference type="Proteomes" id="UP000255168">
    <property type="component" value="Plasmid II"/>
</dbReference>
<dbReference type="EMBL" id="OFTC01000032">
    <property type="protein sequence ID" value="SOZ37989.1"/>
    <property type="molecule type" value="Genomic_DNA"/>
</dbReference>
<geneLocation type="plasmid" evidence="3">
    <name>ii</name>
</geneLocation>
<reference evidence="3 4" key="1">
    <citation type="submission" date="2018-01" db="EMBL/GenBank/DDBJ databases">
        <authorList>
            <person name="Clerissi C."/>
        </authorList>
    </citation>
    <scope>NUCLEOTIDE SEQUENCE [LARGE SCALE GENOMIC DNA]</scope>
    <source>
        <strain evidence="1">Cupriavidus taiwanensis STM 6082</strain>
        <strain evidence="2">Cupriavidus taiwanensis STM 6160</strain>
        <plasmid evidence="2">II</plasmid>
        <plasmid evidence="3">ii</plasmid>
    </source>
</reference>
<keyword evidence="2" id="KW-0614">Plasmid</keyword>
<protein>
    <submittedName>
        <fullName evidence="2">Uncharacterized protein</fullName>
    </submittedName>
</protein>
<dbReference type="EMBL" id="LT984807">
    <property type="protein sequence ID" value="SPD61159.1"/>
    <property type="molecule type" value="Genomic_DNA"/>
</dbReference>